<accession>A0A0B6Y248</accession>
<protein>
    <submittedName>
        <fullName evidence="2">Uncharacterized protein</fullName>
    </submittedName>
</protein>
<feature type="region of interest" description="Disordered" evidence="1">
    <location>
        <begin position="1"/>
        <end position="76"/>
    </location>
</feature>
<proteinExistence type="predicted"/>
<feature type="compositionally biased region" description="Basic and acidic residues" evidence="1">
    <location>
        <begin position="54"/>
        <end position="76"/>
    </location>
</feature>
<evidence type="ECO:0000256" key="1">
    <source>
        <dbReference type="SAM" id="MobiDB-lite"/>
    </source>
</evidence>
<feature type="non-terminal residue" evidence="2">
    <location>
        <position position="76"/>
    </location>
</feature>
<feature type="non-terminal residue" evidence="2">
    <location>
        <position position="1"/>
    </location>
</feature>
<organism evidence="2">
    <name type="scientific">Arion vulgaris</name>
    <dbReference type="NCBI Taxonomy" id="1028688"/>
    <lineage>
        <taxon>Eukaryota</taxon>
        <taxon>Metazoa</taxon>
        <taxon>Spiralia</taxon>
        <taxon>Lophotrochozoa</taxon>
        <taxon>Mollusca</taxon>
        <taxon>Gastropoda</taxon>
        <taxon>Heterobranchia</taxon>
        <taxon>Euthyneura</taxon>
        <taxon>Panpulmonata</taxon>
        <taxon>Eupulmonata</taxon>
        <taxon>Stylommatophora</taxon>
        <taxon>Helicina</taxon>
        <taxon>Arionoidea</taxon>
        <taxon>Arionidae</taxon>
        <taxon>Arion</taxon>
    </lineage>
</organism>
<feature type="compositionally biased region" description="Low complexity" evidence="1">
    <location>
        <begin position="15"/>
        <end position="25"/>
    </location>
</feature>
<sequence length="76" mass="8317">PNENGDSRHSLNHTSSSVSQVYPSSNRDTSYYQPNLYQQSENFPVNPAAISTDPRLHGGADPRTHMGAEPRLHVGA</sequence>
<evidence type="ECO:0000313" key="2">
    <source>
        <dbReference type="EMBL" id="CEK50352.1"/>
    </source>
</evidence>
<dbReference type="EMBL" id="HACG01003487">
    <property type="protein sequence ID" value="CEK50352.1"/>
    <property type="molecule type" value="Transcribed_RNA"/>
</dbReference>
<reference evidence="2" key="1">
    <citation type="submission" date="2014-12" db="EMBL/GenBank/DDBJ databases">
        <title>Insight into the proteome of Arion vulgaris.</title>
        <authorList>
            <person name="Aradska J."/>
            <person name="Bulat T."/>
            <person name="Smidak R."/>
            <person name="Sarate P."/>
            <person name="Gangsoo J."/>
            <person name="Sialana F."/>
            <person name="Bilban M."/>
            <person name="Lubec G."/>
        </authorList>
    </citation>
    <scope>NUCLEOTIDE SEQUENCE</scope>
    <source>
        <tissue evidence="2">Skin</tissue>
    </source>
</reference>
<name>A0A0B6Y248_9EUPU</name>
<dbReference type="AlphaFoldDB" id="A0A0B6Y248"/>
<feature type="compositionally biased region" description="Polar residues" evidence="1">
    <location>
        <begin position="26"/>
        <end position="43"/>
    </location>
</feature>
<gene>
    <name evidence="2" type="primary">ORF10504</name>
</gene>